<accession>A0ABP1HIA9</accession>
<reference evidence="1 2" key="1">
    <citation type="submission" date="2024-07" db="EMBL/GenBank/DDBJ databases">
        <authorList>
            <person name="Akdeniz Z."/>
        </authorList>
    </citation>
    <scope>NUCLEOTIDE SEQUENCE [LARGE SCALE GENOMIC DNA]</scope>
</reference>
<dbReference type="EMBL" id="CAXDID020000031">
    <property type="protein sequence ID" value="CAL5993910.1"/>
    <property type="molecule type" value="Genomic_DNA"/>
</dbReference>
<protein>
    <submittedName>
        <fullName evidence="1">Uncharacterized protein</fullName>
    </submittedName>
</protein>
<name>A0ABP1HIA9_9EUKA</name>
<comment type="caution">
    <text evidence="1">The sequence shown here is derived from an EMBL/GenBank/DDBJ whole genome shotgun (WGS) entry which is preliminary data.</text>
</comment>
<organism evidence="1 2">
    <name type="scientific">Hexamita inflata</name>
    <dbReference type="NCBI Taxonomy" id="28002"/>
    <lineage>
        <taxon>Eukaryota</taxon>
        <taxon>Metamonada</taxon>
        <taxon>Diplomonadida</taxon>
        <taxon>Hexamitidae</taxon>
        <taxon>Hexamitinae</taxon>
        <taxon>Hexamita</taxon>
    </lineage>
</organism>
<proteinExistence type="predicted"/>
<gene>
    <name evidence="1" type="ORF">HINF_LOCUS13291</name>
</gene>
<keyword evidence="2" id="KW-1185">Reference proteome</keyword>
<evidence type="ECO:0000313" key="2">
    <source>
        <dbReference type="Proteomes" id="UP001642409"/>
    </source>
</evidence>
<dbReference type="Proteomes" id="UP001642409">
    <property type="component" value="Unassembled WGS sequence"/>
</dbReference>
<evidence type="ECO:0000313" key="1">
    <source>
        <dbReference type="EMBL" id="CAL5993910.1"/>
    </source>
</evidence>
<sequence length="413" mass="48143">MSQFSFKPAPTKVEAKTVATNIIIGDKVQFEVNHDKQHKTIQIVAREQEAPKPKVQPTEFKPVEIKIEPIRSIINQNEATKQSSFNYYERREKYLQETIIRIKGYQKPSIPRNTAIQPTIHTKSFVEDKIYLQQDLFTYYQQNRQECQQKPKSIKAEQLIDFQLYQYCDRALKNIISSQEAEKYRFKVPQCAAVENSILVSGCFDTEIIELKNNAAFYNQVNPALFNKFRLSNPASAKLSPKNKKLNQCLLIRIHRLLKILLRYRQKKVHQYKQNKTSMQYTDLLNMQVTVALHKGIKSGVLSEETETYIVLTNPKGKEQIEKSKINKVNFVSTNTQIDQPVRSTIPVKPVTYGFKLEPPEQEDTQEPNEFQKQQPKQLNEGYFQIITTCIPNQLDYKIENKPTKRSQVIHQT</sequence>